<dbReference type="SUPFAM" id="SSF47413">
    <property type="entry name" value="lambda repressor-like DNA-binding domains"/>
    <property type="match status" value="1"/>
</dbReference>
<dbReference type="RefSeq" id="WP_253862222.1">
    <property type="nucleotide sequence ID" value="NZ_BAAALN010000008.1"/>
</dbReference>
<protein>
    <recommendedName>
        <fullName evidence="1">HTH cro/C1-type domain-containing protein</fullName>
    </recommendedName>
</protein>
<proteinExistence type="predicted"/>
<dbReference type="Gene3D" id="1.25.40.10">
    <property type="entry name" value="Tetratricopeptide repeat domain"/>
    <property type="match status" value="1"/>
</dbReference>
<evidence type="ECO:0000313" key="3">
    <source>
        <dbReference type="Proteomes" id="UP001500653"/>
    </source>
</evidence>
<keyword evidence="3" id="KW-1185">Reference proteome</keyword>
<evidence type="ECO:0000259" key="1">
    <source>
        <dbReference type="PROSITE" id="PS50943"/>
    </source>
</evidence>
<dbReference type="EMBL" id="BAAALN010000008">
    <property type="protein sequence ID" value="GAA1243300.1"/>
    <property type="molecule type" value="Genomic_DNA"/>
</dbReference>
<accession>A0ABP4GYY5</accession>
<name>A0ABP4GYY5_9PSEU</name>
<organism evidence="2 3">
    <name type="scientific">Prauserella halophila</name>
    <dbReference type="NCBI Taxonomy" id="185641"/>
    <lineage>
        <taxon>Bacteria</taxon>
        <taxon>Bacillati</taxon>
        <taxon>Actinomycetota</taxon>
        <taxon>Actinomycetes</taxon>
        <taxon>Pseudonocardiales</taxon>
        <taxon>Pseudonocardiaceae</taxon>
        <taxon>Prauserella</taxon>
    </lineage>
</organism>
<sequence>MSSETFGQCLRRLRAAAGLSQSRLARLVPISQASLSRYESDTQAVDDPGVAGRLDELVGAGGALRQLAHQAETQQQAAGLLGEDDELAALELERRVMASDTSSATLDQLEVMFDALAMDYPSARPEDLLPRLRRHLSYIGGLVEAPRKTLTDHRRLLVLGGWFSLLAATVNIDLEQHRPATAQLRTAASLAQHAGHPDIVAWCWETEAWRVLTAGHYQRAATLAERARELAPYGSSAQVQATAQAGRAAARLGLWDDTYRAVDDVQALSARMATPDTPEHHYRYDPAKALAYQATTLAWLGASEAAEQARQVIETFRPADDGQTWPRRYATAHVDLALVEAKRGELDAAADAAQTAMMSQRIVPSNWWRLAEVVRTVGEGQPSAARQLEQAYRHMTGDPGR</sequence>
<dbReference type="Gene3D" id="1.10.260.40">
    <property type="entry name" value="lambda repressor-like DNA-binding domains"/>
    <property type="match status" value="1"/>
</dbReference>
<feature type="domain" description="HTH cro/C1-type" evidence="1">
    <location>
        <begin position="10"/>
        <end position="41"/>
    </location>
</feature>
<dbReference type="InterPro" id="IPR001387">
    <property type="entry name" value="Cro/C1-type_HTH"/>
</dbReference>
<dbReference type="InterPro" id="IPR010982">
    <property type="entry name" value="Lambda_DNA-bd_dom_sf"/>
</dbReference>
<evidence type="ECO:0000313" key="2">
    <source>
        <dbReference type="EMBL" id="GAA1243300.1"/>
    </source>
</evidence>
<reference evidence="3" key="1">
    <citation type="journal article" date="2019" name="Int. J. Syst. Evol. Microbiol.">
        <title>The Global Catalogue of Microorganisms (GCM) 10K type strain sequencing project: providing services to taxonomists for standard genome sequencing and annotation.</title>
        <authorList>
            <consortium name="The Broad Institute Genomics Platform"/>
            <consortium name="The Broad Institute Genome Sequencing Center for Infectious Disease"/>
            <person name="Wu L."/>
            <person name="Ma J."/>
        </authorList>
    </citation>
    <scope>NUCLEOTIDE SEQUENCE [LARGE SCALE GENOMIC DNA]</scope>
    <source>
        <strain evidence="3">JCM 13023</strain>
    </source>
</reference>
<comment type="caution">
    <text evidence="2">The sequence shown here is derived from an EMBL/GenBank/DDBJ whole genome shotgun (WGS) entry which is preliminary data.</text>
</comment>
<dbReference type="Proteomes" id="UP001500653">
    <property type="component" value="Unassembled WGS sequence"/>
</dbReference>
<dbReference type="Pfam" id="PF13560">
    <property type="entry name" value="HTH_31"/>
    <property type="match status" value="1"/>
</dbReference>
<dbReference type="InterPro" id="IPR011990">
    <property type="entry name" value="TPR-like_helical_dom_sf"/>
</dbReference>
<dbReference type="PROSITE" id="PS50943">
    <property type="entry name" value="HTH_CROC1"/>
    <property type="match status" value="1"/>
</dbReference>
<gene>
    <name evidence="2" type="ORF">GCM10009676_31110</name>
</gene>
<dbReference type="CDD" id="cd00093">
    <property type="entry name" value="HTH_XRE"/>
    <property type="match status" value="1"/>
</dbReference>